<dbReference type="PANTHER" id="PTHR15141">
    <property type="entry name" value="TRANSCRIPTION ELONGATION FACTOR B POLYPEPTIDE 3"/>
    <property type="match status" value="1"/>
</dbReference>
<dbReference type="EMBL" id="LATX01002521">
    <property type="protein sequence ID" value="KTB27699.1"/>
    <property type="molecule type" value="Genomic_DNA"/>
</dbReference>
<organism evidence="2 3">
    <name type="scientific">Moniliophthora roreri</name>
    <name type="common">Frosty pod rot fungus</name>
    <name type="synonym">Monilia roreri</name>
    <dbReference type="NCBI Taxonomy" id="221103"/>
    <lineage>
        <taxon>Eukaryota</taxon>
        <taxon>Fungi</taxon>
        <taxon>Dikarya</taxon>
        <taxon>Basidiomycota</taxon>
        <taxon>Agaricomycotina</taxon>
        <taxon>Agaricomycetes</taxon>
        <taxon>Agaricomycetidae</taxon>
        <taxon>Agaricales</taxon>
        <taxon>Marasmiineae</taxon>
        <taxon>Marasmiaceae</taxon>
        <taxon>Moniliophthora</taxon>
    </lineage>
</organism>
<feature type="compositionally biased region" description="Polar residues" evidence="1">
    <location>
        <begin position="268"/>
        <end position="280"/>
    </location>
</feature>
<evidence type="ECO:0000256" key="1">
    <source>
        <dbReference type="SAM" id="MobiDB-lite"/>
    </source>
</evidence>
<dbReference type="AlphaFoldDB" id="A0A0W0EUH1"/>
<evidence type="ECO:0008006" key="4">
    <source>
        <dbReference type="Google" id="ProtNLM"/>
    </source>
</evidence>
<accession>A0A0W0EUH1</accession>
<feature type="compositionally biased region" description="Basic residues" evidence="1">
    <location>
        <begin position="323"/>
        <end position="333"/>
    </location>
</feature>
<feature type="region of interest" description="Disordered" evidence="1">
    <location>
        <begin position="267"/>
        <end position="333"/>
    </location>
</feature>
<dbReference type="GO" id="GO:0006368">
    <property type="term" value="P:transcription elongation by RNA polymerase II"/>
    <property type="evidence" value="ECO:0007669"/>
    <property type="project" value="InterPro"/>
</dbReference>
<dbReference type="Pfam" id="PF06881">
    <property type="entry name" value="Elongin_A"/>
    <property type="match status" value="1"/>
</dbReference>
<gene>
    <name evidence="2" type="ORF">WG66_19709</name>
</gene>
<evidence type="ECO:0000313" key="2">
    <source>
        <dbReference type="EMBL" id="KTB27699.1"/>
    </source>
</evidence>
<comment type="caution">
    <text evidence="2">The sequence shown here is derived from an EMBL/GenBank/DDBJ whole genome shotgun (WGS) entry which is preliminary data.</text>
</comment>
<evidence type="ECO:0000313" key="3">
    <source>
        <dbReference type="Proteomes" id="UP000054988"/>
    </source>
</evidence>
<dbReference type="PANTHER" id="PTHR15141:SF76">
    <property type="entry name" value="TRANSCRIPTION ELONGATION FACTOR B POLYPEPTIDE 3"/>
    <property type="match status" value="1"/>
</dbReference>
<feature type="compositionally biased region" description="Polar residues" evidence="1">
    <location>
        <begin position="289"/>
        <end position="303"/>
    </location>
</feature>
<dbReference type="InterPro" id="IPR051870">
    <property type="entry name" value="Elongin-A_domain"/>
</dbReference>
<reference evidence="2 3" key="1">
    <citation type="submission" date="2015-12" db="EMBL/GenBank/DDBJ databases">
        <title>Draft genome sequence of Moniliophthora roreri, the causal agent of frosty pod rot of cacao.</title>
        <authorList>
            <person name="Aime M.C."/>
            <person name="Diaz-Valderrama J.R."/>
            <person name="Kijpornyongpan T."/>
            <person name="Phillips-Mora W."/>
        </authorList>
    </citation>
    <scope>NUCLEOTIDE SEQUENCE [LARGE SCALE GENOMIC DNA]</scope>
    <source>
        <strain evidence="2 3">MCA 2952</strain>
    </source>
</reference>
<proteinExistence type="predicted"/>
<sequence length="333" mass="37520">MNSEGDNLNRGVLSLVQYCQRVAANHVDSISSLGDISYDLVKPILERCSADTLLRLEHASPHLQEDTQGMLILDLRKRVNPDGQSLELWKDLCYRVYPGMMERFSEDTISSPKSWRKHYYVLREAEAKRLEEIGLRIRSQRLEAEGRKKEREVKFTDRLPPPKRAKTWGAPVQPKTLFQKTRSEASKIQKNMYHARIIPPMPKSKEYSSAKPSPSPNRITLFPPAPAGYANRVTVNTIKRPPISTSTSTTTPKKPIAILEKSKLPALSHSTTSVSRTCPTTHADDYQNKHTLSSPAAPTQSGSLPLKSPSALKKDPMATLFVPKHRAYSQRTR</sequence>
<protein>
    <recommendedName>
        <fullName evidence="4">Elongin-A</fullName>
    </recommendedName>
</protein>
<name>A0A0W0EUH1_MONRR</name>
<dbReference type="InterPro" id="IPR010684">
    <property type="entry name" value="RNA_pol_II_trans_fac_SIII_A"/>
</dbReference>
<feature type="region of interest" description="Disordered" evidence="1">
    <location>
        <begin position="201"/>
        <end position="225"/>
    </location>
</feature>
<dbReference type="Gene3D" id="6.10.250.3180">
    <property type="match status" value="1"/>
</dbReference>
<dbReference type="eggNOG" id="KOG2821">
    <property type="taxonomic scope" value="Eukaryota"/>
</dbReference>
<dbReference type="GO" id="GO:0070449">
    <property type="term" value="C:elongin complex"/>
    <property type="evidence" value="ECO:0007669"/>
    <property type="project" value="InterPro"/>
</dbReference>
<dbReference type="Proteomes" id="UP000054988">
    <property type="component" value="Unassembled WGS sequence"/>
</dbReference>